<gene>
    <name evidence="2" type="ORF">METZ01_LOCUS281126</name>
</gene>
<sequence>MLGPLQALGYRESPYMRPVQDWICGHAAEGRPCQIGPDGSGHCRGSYECSPSLTGDRWNCTRSQFSGGPCEDGPTPNGQCCLQIPTCRPVRSWRARRGAVTKWVAAIVAALLVFVLAGTYRTALIDPGQLSFQHAGLSDCGSCHQAFHQGVVGWWQAAWSENVALDDSKPCISCHAMGDHGLLPHSQSDEAMSALSELAAPATASGRSIGVQLANLVFDMPRQLNITLPCMTCHQEHQGTEADLTNMSNDRCTTCHLVQFDSLASGHPDFQNYPYERRTRLRFDHTSHIDKHFLEKSTAKLAPGDCRDCHKSDANGRLMKVKSFDTSCAACHGEQIAGAGRATAKGMPVLAVPGLDVATLQEKGAAIGEWPEFAEGPVPNFM</sequence>
<organism evidence="2">
    <name type="scientific">marine metagenome</name>
    <dbReference type="NCBI Taxonomy" id="408172"/>
    <lineage>
        <taxon>unclassified sequences</taxon>
        <taxon>metagenomes</taxon>
        <taxon>ecological metagenomes</taxon>
    </lineage>
</organism>
<reference evidence="2" key="1">
    <citation type="submission" date="2018-05" db="EMBL/GenBank/DDBJ databases">
        <authorList>
            <person name="Lanie J.A."/>
            <person name="Ng W.-L."/>
            <person name="Kazmierczak K.M."/>
            <person name="Andrzejewski T.M."/>
            <person name="Davidsen T.M."/>
            <person name="Wayne K.J."/>
            <person name="Tettelin H."/>
            <person name="Glass J.I."/>
            <person name="Rusch D."/>
            <person name="Podicherti R."/>
            <person name="Tsui H.-C.T."/>
            <person name="Winkler M.E."/>
        </authorList>
    </citation>
    <scope>NUCLEOTIDE SEQUENCE</scope>
</reference>
<proteinExistence type="predicted"/>
<evidence type="ECO:0000313" key="2">
    <source>
        <dbReference type="EMBL" id="SVC28272.1"/>
    </source>
</evidence>
<evidence type="ECO:0000256" key="1">
    <source>
        <dbReference type="SAM" id="Phobius"/>
    </source>
</evidence>
<dbReference type="EMBL" id="UINC01082993">
    <property type="protein sequence ID" value="SVC28272.1"/>
    <property type="molecule type" value="Genomic_DNA"/>
</dbReference>
<feature type="non-terminal residue" evidence="2">
    <location>
        <position position="382"/>
    </location>
</feature>
<dbReference type="AlphaFoldDB" id="A0A382KYX6"/>
<accession>A0A382KYX6</accession>
<dbReference type="Gene3D" id="3.90.10.10">
    <property type="entry name" value="Cytochrome C3"/>
    <property type="match status" value="2"/>
</dbReference>
<name>A0A382KYX6_9ZZZZ</name>
<dbReference type="SUPFAM" id="SSF48695">
    <property type="entry name" value="Multiheme cytochromes"/>
    <property type="match status" value="1"/>
</dbReference>
<dbReference type="InterPro" id="IPR036280">
    <property type="entry name" value="Multihaem_cyt_sf"/>
</dbReference>
<keyword evidence="1" id="KW-0472">Membrane</keyword>
<keyword evidence="1" id="KW-1133">Transmembrane helix</keyword>
<keyword evidence="1" id="KW-0812">Transmembrane</keyword>
<feature type="transmembrane region" description="Helical" evidence="1">
    <location>
        <begin position="100"/>
        <end position="120"/>
    </location>
</feature>
<protein>
    <submittedName>
        <fullName evidence="2">Uncharacterized protein</fullName>
    </submittedName>
</protein>